<protein>
    <submittedName>
        <fullName evidence="1">Uncharacterized protein</fullName>
    </submittedName>
</protein>
<evidence type="ECO:0000313" key="1">
    <source>
        <dbReference type="EMBL" id="KAF7841708.1"/>
    </source>
</evidence>
<name>A0A834XEH8_9FABA</name>
<organism evidence="1 2">
    <name type="scientific">Senna tora</name>
    <dbReference type="NCBI Taxonomy" id="362788"/>
    <lineage>
        <taxon>Eukaryota</taxon>
        <taxon>Viridiplantae</taxon>
        <taxon>Streptophyta</taxon>
        <taxon>Embryophyta</taxon>
        <taxon>Tracheophyta</taxon>
        <taxon>Spermatophyta</taxon>
        <taxon>Magnoliopsida</taxon>
        <taxon>eudicotyledons</taxon>
        <taxon>Gunneridae</taxon>
        <taxon>Pentapetalae</taxon>
        <taxon>rosids</taxon>
        <taxon>fabids</taxon>
        <taxon>Fabales</taxon>
        <taxon>Fabaceae</taxon>
        <taxon>Caesalpinioideae</taxon>
        <taxon>Cassia clade</taxon>
        <taxon>Senna</taxon>
    </lineage>
</organism>
<evidence type="ECO:0000313" key="2">
    <source>
        <dbReference type="Proteomes" id="UP000634136"/>
    </source>
</evidence>
<dbReference type="EMBL" id="JAAIUW010000002">
    <property type="protein sequence ID" value="KAF7841708.1"/>
    <property type="molecule type" value="Genomic_DNA"/>
</dbReference>
<dbReference type="AlphaFoldDB" id="A0A834XEH8"/>
<accession>A0A834XEH8</accession>
<reference evidence="1" key="1">
    <citation type="submission" date="2020-09" db="EMBL/GenBank/DDBJ databases">
        <title>Genome-Enabled Discovery of Anthraquinone Biosynthesis in Senna tora.</title>
        <authorList>
            <person name="Kang S.-H."/>
            <person name="Pandey R.P."/>
            <person name="Lee C.-M."/>
            <person name="Sim J.-S."/>
            <person name="Jeong J.-T."/>
            <person name="Choi B.-S."/>
            <person name="Jung M."/>
            <person name="Ginzburg D."/>
            <person name="Zhao K."/>
            <person name="Won S.Y."/>
            <person name="Oh T.-J."/>
            <person name="Yu Y."/>
            <person name="Kim N.-H."/>
            <person name="Lee O.R."/>
            <person name="Lee T.-H."/>
            <person name="Bashyal P."/>
            <person name="Kim T.-S."/>
            <person name="Lee W.-H."/>
            <person name="Kawkins C."/>
            <person name="Kim C.-K."/>
            <person name="Kim J.S."/>
            <person name="Ahn B.O."/>
            <person name="Rhee S.Y."/>
            <person name="Sohng J.K."/>
        </authorList>
    </citation>
    <scope>NUCLEOTIDE SEQUENCE</scope>
    <source>
        <tissue evidence="1">Leaf</tissue>
    </source>
</reference>
<dbReference type="Proteomes" id="UP000634136">
    <property type="component" value="Unassembled WGS sequence"/>
</dbReference>
<keyword evidence="2" id="KW-1185">Reference proteome</keyword>
<gene>
    <name evidence="1" type="ORF">G2W53_004006</name>
</gene>
<proteinExistence type="predicted"/>
<comment type="caution">
    <text evidence="1">The sequence shown here is derived from an EMBL/GenBank/DDBJ whole genome shotgun (WGS) entry which is preliminary data.</text>
</comment>
<sequence>MKNSEADNSMEIELKRRYSVESGAIALLYGAIAPLDVAIASSHCSKLKE</sequence>